<protein>
    <submittedName>
        <fullName evidence="3">Glycerophosphodiester phosphodiesterase family protein</fullName>
    </submittedName>
</protein>
<accession>A0AA90S7L1</accession>
<feature type="signal peptide" evidence="1">
    <location>
        <begin position="1"/>
        <end position="21"/>
    </location>
</feature>
<dbReference type="GO" id="GO:0006629">
    <property type="term" value="P:lipid metabolic process"/>
    <property type="evidence" value="ECO:0007669"/>
    <property type="project" value="InterPro"/>
</dbReference>
<dbReference type="PANTHER" id="PTHR46211">
    <property type="entry name" value="GLYCEROPHOSPHORYL DIESTER PHOSPHODIESTERASE"/>
    <property type="match status" value="1"/>
</dbReference>
<sequence>MRSLRPLLVCLLAAAVSAGTAAPVTAEPPRTVDLQAHRGGLGLVTESTLAGFDAAMRLGVTTLELDTQVTKDRRVVITHDRKVDAKKCADTAPATPGDPQFPYVGKYVRELTYAQVRTMNCGYEKLAGYSAQRVVTGARIPELRELFDLVRSRHSPVRMNIETKVEAAAPEQTAPRGEFVAAVAGEISRSGLARQVTIQSFDWTALREIGPLLPGVGLVALTNGEQFLQTGKPGASPWLGLDVDGYGGDWVRAAKATIPGLTAISPVQGDPQDGGVGDPGFVRFTTPELISRAHALGLSVIPWTVNDPATMRALLTDGADGLITDYPDRARAVLRELGIALPSPS</sequence>
<reference evidence="3" key="1">
    <citation type="submission" date="2023-08" db="EMBL/GenBank/DDBJ databases">
        <title>The draft genome of Tsukamurella strandjordii strain 050030.</title>
        <authorList>
            <person name="Zhao F."/>
            <person name="Feng Y."/>
            <person name="Zong Z."/>
        </authorList>
    </citation>
    <scope>NUCLEOTIDE SEQUENCE</scope>
    <source>
        <strain evidence="3">050030</strain>
    </source>
</reference>
<evidence type="ECO:0000259" key="2">
    <source>
        <dbReference type="PROSITE" id="PS51704"/>
    </source>
</evidence>
<dbReference type="GO" id="GO:0008081">
    <property type="term" value="F:phosphoric diester hydrolase activity"/>
    <property type="evidence" value="ECO:0007669"/>
    <property type="project" value="InterPro"/>
</dbReference>
<keyword evidence="4" id="KW-1185">Reference proteome</keyword>
<dbReference type="SUPFAM" id="SSF51695">
    <property type="entry name" value="PLC-like phosphodiesterases"/>
    <property type="match status" value="1"/>
</dbReference>
<dbReference type="Proteomes" id="UP001178281">
    <property type="component" value="Unassembled WGS sequence"/>
</dbReference>
<feature type="chain" id="PRO_5041742371" evidence="1">
    <location>
        <begin position="22"/>
        <end position="345"/>
    </location>
</feature>
<dbReference type="Gene3D" id="3.20.20.190">
    <property type="entry name" value="Phosphatidylinositol (PI) phosphodiesterase"/>
    <property type="match status" value="1"/>
</dbReference>
<organism evidence="3 4">
    <name type="scientific">Tsukamurella strandjordii</name>
    <dbReference type="NCBI Taxonomy" id="147577"/>
    <lineage>
        <taxon>Bacteria</taxon>
        <taxon>Bacillati</taxon>
        <taxon>Actinomycetota</taxon>
        <taxon>Actinomycetes</taxon>
        <taxon>Mycobacteriales</taxon>
        <taxon>Tsukamurellaceae</taxon>
        <taxon>Tsukamurella</taxon>
    </lineage>
</organism>
<proteinExistence type="predicted"/>
<dbReference type="AlphaFoldDB" id="A0AA90S7L1"/>
<evidence type="ECO:0000256" key="1">
    <source>
        <dbReference type="SAM" id="SignalP"/>
    </source>
</evidence>
<comment type="caution">
    <text evidence="3">The sequence shown here is derived from an EMBL/GenBank/DDBJ whole genome shotgun (WGS) entry which is preliminary data.</text>
</comment>
<dbReference type="PANTHER" id="PTHR46211:SF14">
    <property type="entry name" value="GLYCEROPHOSPHODIESTER PHOSPHODIESTERASE"/>
    <property type="match status" value="1"/>
</dbReference>
<dbReference type="Pfam" id="PF03009">
    <property type="entry name" value="GDPD"/>
    <property type="match status" value="1"/>
</dbReference>
<evidence type="ECO:0000313" key="4">
    <source>
        <dbReference type="Proteomes" id="UP001178281"/>
    </source>
</evidence>
<dbReference type="PROSITE" id="PS51704">
    <property type="entry name" value="GP_PDE"/>
    <property type="match status" value="1"/>
</dbReference>
<dbReference type="InterPro" id="IPR017946">
    <property type="entry name" value="PLC-like_Pdiesterase_TIM-brl"/>
</dbReference>
<dbReference type="RefSeq" id="WP_305110664.1">
    <property type="nucleotide sequence ID" value="NZ_JAUTIX010000002.1"/>
</dbReference>
<feature type="domain" description="GP-PDE" evidence="2">
    <location>
        <begin position="32"/>
        <end position="334"/>
    </location>
</feature>
<evidence type="ECO:0000313" key="3">
    <source>
        <dbReference type="EMBL" id="MDP0397460.1"/>
    </source>
</evidence>
<name>A0AA90S7L1_9ACTN</name>
<dbReference type="InterPro" id="IPR030395">
    <property type="entry name" value="GP_PDE_dom"/>
</dbReference>
<keyword evidence="1" id="KW-0732">Signal</keyword>
<gene>
    <name evidence="3" type="ORF">Q7X28_05925</name>
</gene>
<dbReference type="EMBL" id="JAUTIX010000002">
    <property type="protein sequence ID" value="MDP0397460.1"/>
    <property type="molecule type" value="Genomic_DNA"/>
</dbReference>